<evidence type="ECO:0000313" key="3">
    <source>
        <dbReference type="EMBL" id="KAJ8995159.1"/>
    </source>
</evidence>
<feature type="transmembrane region" description="Helical" evidence="2">
    <location>
        <begin position="154"/>
        <end position="175"/>
    </location>
</feature>
<feature type="transmembrane region" description="Helical" evidence="2">
    <location>
        <begin position="268"/>
        <end position="289"/>
    </location>
</feature>
<feature type="transmembrane region" description="Helical" evidence="2">
    <location>
        <begin position="358"/>
        <end position="381"/>
    </location>
</feature>
<dbReference type="AlphaFoldDB" id="A0AAN6IXS0"/>
<accession>A0AAN6IXS0</accession>
<keyword evidence="2" id="KW-0812">Transmembrane</keyword>
<feature type="transmembrane region" description="Helical" evidence="2">
    <location>
        <begin position="41"/>
        <end position="64"/>
    </location>
</feature>
<keyword evidence="2" id="KW-1133">Transmembrane helix</keyword>
<feature type="region of interest" description="Disordered" evidence="1">
    <location>
        <begin position="90"/>
        <end position="111"/>
    </location>
</feature>
<keyword evidence="2" id="KW-0472">Membrane</keyword>
<name>A0AAN6IXS0_EXODE</name>
<comment type="caution">
    <text evidence="3">The sequence shown here is derived from an EMBL/GenBank/DDBJ whole genome shotgun (WGS) entry which is preliminary data.</text>
</comment>
<feature type="transmembrane region" description="Helical" evidence="2">
    <location>
        <begin position="181"/>
        <end position="204"/>
    </location>
</feature>
<gene>
    <name evidence="3" type="ORF">HRR80_001850</name>
</gene>
<feature type="transmembrane region" description="Helical" evidence="2">
    <location>
        <begin position="225"/>
        <end position="248"/>
    </location>
</feature>
<dbReference type="Proteomes" id="UP001161757">
    <property type="component" value="Unassembled WGS sequence"/>
</dbReference>
<proteinExistence type="predicted"/>
<reference evidence="3" key="1">
    <citation type="submission" date="2023-01" db="EMBL/GenBank/DDBJ databases">
        <title>Exophiala dermititidis isolated from Cystic Fibrosis Patient.</title>
        <authorList>
            <person name="Kurbessoian T."/>
            <person name="Crocker A."/>
            <person name="Murante D."/>
            <person name="Hogan D.A."/>
            <person name="Stajich J.E."/>
        </authorList>
    </citation>
    <scope>NUCLEOTIDE SEQUENCE</scope>
    <source>
        <strain evidence="3">Ex8</strain>
    </source>
</reference>
<evidence type="ECO:0000256" key="1">
    <source>
        <dbReference type="SAM" id="MobiDB-lite"/>
    </source>
</evidence>
<evidence type="ECO:0000256" key="2">
    <source>
        <dbReference type="SAM" id="Phobius"/>
    </source>
</evidence>
<organism evidence="3 4">
    <name type="scientific">Exophiala dermatitidis</name>
    <name type="common">Black yeast-like fungus</name>
    <name type="synonym">Wangiella dermatitidis</name>
    <dbReference type="NCBI Taxonomy" id="5970"/>
    <lineage>
        <taxon>Eukaryota</taxon>
        <taxon>Fungi</taxon>
        <taxon>Dikarya</taxon>
        <taxon>Ascomycota</taxon>
        <taxon>Pezizomycotina</taxon>
        <taxon>Eurotiomycetes</taxon>
        <taxon>Chaetothyriomycetidae</taxon>
        <taxon>Chaetothyriales</taxon>
        <taxon>Herpotrichiellaceae</taxon>
        <taxon>Exophiala</taxon>
    </lineage>
</organism>
<sequence length="399" mass="43098">MTLSGHLFRRGLEAAHDVSGVIAAADDGSDGPSGEVHLSPWSTMVFFLTAVSLSILLGCIAYTYGNVLPTLCMIESPETQAYVPVDVLDSSEPPAYSPEPPSKPSDDEPEDLVLGARADPEVLLVRNKPYTASIRETLAHLRARAGYWSRLRGLGMYIVWTFTSGSLVGIIGGATGSRIGVALAAIVVETLVANLHTAWVHIVISEPSTKRWYQRIPPLRTWPKIAPAVALWATSAQLVSVLPVLVSGSFGSLKHMKDPDYDPGTKDLYAIGAQGFMGMFLMLALFVLLQIPATVTFVRVAASMLPEEDETIVPFDRTFGGRTTPEIVGGQGKIGLVEAWKSFPWASRIRLVKLMVKVSLILMGCWIGFTVVMVAEAHILFGDQLGDLMKTMHGIAGPR</sequence>
<dbReference type="EMBL" id="JAJGCB010000002">
    <property type="protein sequence ID" value="KAJ8995159.1"/>
    <property type="molecule type" value="Genomic_DNA"/>
</dbReference>
<protein>
    <submittedName>
        <fullName evidence="3">Uncharacterized protein</fullName>
    </submittedName>
</protein>
<evidence type="ECO:0000313" key="4">
    <source>
        <dbReference type="Proteomes" id="UP001161757"/>
    </source>
</evidence>